<gene>
    <name evidence="4" type="ORF">P154DRAFT_618522</name>
</gene>
<name>A0A6A5WKJ2_9PLEO</name>
<dbReference type="PROSITE" id="PS50048">
    <property type="entry name" value="ZN2_CY6_FUNGAL_2"/>
    <property type="match status" value="1"/>
</dbReference>
<dbReference type="PROSITE" id="PS00463">
    <property type="entry name" value="ZN2_CY6_FUNGAL_1"/>
    <property type="match status" value="1"/>
</dbReference>
<dbReference type="PANTHER" id="PTHR47784:SF5">
    <property type="entry name" value="STEROL UPTAKE CONTROL PROTEIN 2"/>
    <property type="match status" value="1"/>
</dbReference>
<dbReference type="SUPFAM" id="SSF57701">
    <property type="entry name" value="Zn2/Cys6 DNA-binding domain"/>
    <property type="match status" value="1"/>
</dbReference>
<feature type="compositionally biased region" description="Polar residues" evidence="2">
    <location>
        <begin position="55"/>
        <end position="73"/>
    </location>
</feature>
<dbReference type="AlphaFoldDB" id="A0A6A5WKJ2"/>
<dbReference type="PRINTS" id="PR00755">
    <property type="entry name" value="AFLATOXINBRP"/>
</dbReference>
<dbReference type="InterPro" id="IPR001138">
    <property type="entry name" value="Zn2Cys6_DnaBD"/>
</dbReference>
<feature type="domain" description="Zn(2)-C6 fungal-type" evidence="3">
    <location>
        <begin position="21"/>
        <end position="51"/>
    </location>
</feature>
<dbReference type="PANTHER" id="PTHR47784">
    <property type="entry name" value="STEROL UPTAKE CONTROL PROTEIN 2"/>
    <property type="match status" value="1"/>
</dbReference>
<sequence>MADHHYTGVGTRRSHRKSRNGCASCKRRRIKCDETKPQCSNCTKHAVSCDYPSPVSQSPMPTQLSPASSTTVSGDELRGVEWGPITAELMHHWSTSTSCTLSEEPTLQTFMQVTVPHIAFGHEHVLHMILAISALHLSRLRPDQERFYTEHGERHYQAGVTKAIPALSDLNEENCHSVFMFAALYNVCTLAKGPKKGEYLVFSDSGPAALQILFQGILSVLSRYSVAVLDGPLAPLVRPGVIAAARTRNELPSQEEDLLEYLSDRICQMNDSKEDQQIQDAAMEHLKLLFSSCYGIDGQKRRVEMQDIGVWWYRCTFGLTALLQKSNHSALAIVAHACIVLNEISEHWIMRGWIPHLLGGIYERMPLEYRCWIDEPLQQIGWIPG</sequence>
<dbReference type="Proteomes" id="UP000799779">
    <property type="component" value="Unassembled WGS sequence"/>
</dbReference>
<dbReference type="GO" id="GO:0001228">
    <property type="term" value="F:DNA-binding transcription activator activity, RNA polymerase II-specific"/>
    <property type="evidence" value="ECO:0007669"/>
    <property type="project" value="TreeGrafter"/>
</dbReference>
<dbReference type="Gene3D" id="4.10.240.10">
    <property type="entry name" value="Zn(2)-C6 fungal-type DNA-binding domain"/>
    <property type="match status" value="1"/>
</dbReference>
<dbReference type="Pfam" id="PF00172">
    <property type="entry name" value="Zn_clus"/>
    <property type="match status" value="1"/>
</dbReference>
<evidence type="ECO:0000256" key="1">
    <source>
        <dbReference type="ARBA" id="ARBA00023242"/>
    </source>
</evidence>
<keyword evidence="5" id="KW-1185">Reference proteome</keyword>
<feature type="region of interest" description="Disordered" evidence="2">
    <location>
        <begin position="1"/>
        <end position="20"/>
    </location>
</feature>
<organism evidence="4 5">
    <name type="scientific">Amniculicola lignicola CBS 123094</name>
    <dbReference type="NCBI Taxonomy" id="1392246"/>
    <lineage>
        <taxon>Eukaryota</taxon>
        <taxon>Fungi</taxon>
        <taxon>Dikarya</taxon>
        <taxon>Ascomycota</taxon>
        <taxon>Pezizomycotina</taxon>
        <taxon>Dothideomycetes</taxon>
        <taxon>Pleosporomycetidae</taxon>
        <taxon>Pleosporales</taxon>
        <taxon>Amniculicolaceae</taxon>
        <taxon>Amniculicola</taxon>
    </lineage>
</organism>
<dbReference type="EMBL" id="ML977577">
    <property type="protein sequence ID" value="KAF2002450.1"/>
    <property type="molecule type" value="Genomic_DNA"/>
</dbReference>
<keyword evidence="1" id="KW-0539">Nucleus</keyword>
<dbReference type="InterPro" id="IPR021858">
    <property type="entry name" value="Fun_TF"/>
</dbReference>
<dbReference type="Pfam" id="PF11951">
    <property type="entry name" value="Fungal_trans_2"/>
    <property type="match status" value="1"/>
</dbReference>
<evidence type="ECO:0000259" key="3">
    <source>
        <dbReference type="PROSITE" id="PS50048"/>
    </source>
</evidence>
<evidence type="ECO:0000313" key="5">
    <source>
        <dbReference type="Proteomes" id="UP000799779"/>
    </source>
</evidence>
<dbReference type="InterPro" id="IPR053157">
    <property type="entry name" value="Sterol_Uptake_Regulator"/>
</dbReference>
<evidence type="ECO:0000256" key="2">
    <source>
        <dbReference type="SAM" id="MobiDB-lite"/>
    </source>
</evidence>
<dbReference type="SMART" id="SM00066">
    <property type="entry name" value="GAL4"/>
    <property type="match status" value="1"/>
</dbReference>
<dbReference type="InterPro" id="IPR036864">
    <property type="entry name" value="Zn2-C6_fun-type_DNA-bd_sf"/>
</dbReference>
<accession>A0A6A5WKJ2</accession>
<protein>
    <recommendedName>
        <fullName evidence="3">Zn(2)-C6 fungal-type domain-containing protein</fullName>
    </recommendedName>
</protein>
<dbReference type="GO" id="GO:0008270">
    <property type="term" value="F:zinc ion binding"/>
    <property type="evidence" value="ECO:0007669"/>
    <property type="project" value="InterPro"/>
</dbReference>
<evidence type="ECO:0000313" key="4">
    <source>
        <dbReference type="EMBL" id="KAF2002450.1"/>
    </source>
</evidence>
<dbReference type="OrthoDB" id="416217at2759"/>
<dbReference type="CDD" id="cd00067">
    <property type="entry name" value="GAL4"/>
    <property type="match status" value="1"/>
</dbReference>
<reference evidence="4" key="1">
    <citation type="journal article" date="2020" name="Stud. Mycol.">
        <title>101 Dothideomycetes genomes: a test case for predicting lifestyles and emergence of pathogens.</title>
        <authorList>
            <person name="Haridas S."/>
            <person name="Albert R."/>
            <person name="Binder M."/>
            <person name="Bloem J."/>
            <person name="Labutti K."/>
            <person name="Salamov A."/>
            <person name="Andreopoulos B."/>
            <person name="Baker S."/>
            <person name="Barry K."/>
            <person name="Bills G."/>
            <person name="Bluhm B."/>
            <person name="Cannon C."/>
            <person name="Castanera R."/>
            <person name="Culley D."/>
            <person name="Daum C."/>
            <person name="Ezra D."/>
            <person name="Gonzalez J."/>
            <person name="Henrissat B."/>
            <person name="Kuo A."/>
            <person name="Liang C."/>
            <person name="Lipzen A."/>
            <person name="Lutzoni F."/>
            <person name="Magnuson J."/>
            <person name="Mondo S."/>
            <person name="Nolan M."/>
            <person name="Ohm R."/>
            <person name="Pangilinan J."/>
            <person name="Park H.-J."/>
            <person name="Ramirez L."/>
            <person name="Alfaro M."/>
            <person name="Sun H."/>
            <person name="Tritt A."/>
            <person name="Yoshinaga Y."/>
            <person name="Zwiers L.-H."/>
            <person name="Turgeon B."/>
            <person name="Goodwin S."/>
            <person name="Spatafora J."/>
            <person name="Crous P."/>
            <person name="Grigoriev I."/>
        </authorList>
    </citation>
    <scope>NUCLEOTIDE SEQUENCE</scope>
    <source>
        <strain evidence="4">CBS 123094</strain>
    </source>
</reference>
<feature type="region of interest" description="Disordered" evidence="2">
    <location>
        <begin position="55"/>
        <end position="75"/>
    </location>
</feature>
<proteinExistence type="predicted"/>